<comment type="caution">
    <text evidence="2">The sequence shown here is derived from an EMBL/GenBank/DDBJ whole genome shotgun (WGS) entry which is preliminary data.</text>
</comment>
<feature type="transmembrane region" description="Helical" evidence="1">
    <location>
        <begin position="65"/>
        <end position="84"/>
    </location>
</feature>
<reference evidence="2 3" key="1">
    <citation type="submission" date="2015-04" db="EMBL/GenBank/DDBJ databases">
        <title>The draft genome sequence of Erythrobacter luteus KA37.</title>
        <authorList>
            <person name="Zhuang L."/>
            <person name="Liu Y."/>
            <person name="Shao Z."/>
        </authorList>
    </citation>
    <scope>NUCLEOTIDE SEQUENCE [LARGE SCALE GENOMIC DNA]</scope>
    <source>
        <strain evidence="2 3">KA37</strain>
    </source>
</reference>
<sequence>MALVLVFLLGVGNFALHRAVMAGGAKVLGDLDPAALRAARISSLVVEFLLLCGALYAADAGQAHWLWAYAGYSLLNLAAAWLLIARKL</sequence>
<keyword evidence="1" id="KW-0472">Membrane</keyword>
<keyword evidence="1" id="KW-0812">Transmembrane</keyword>
<dbReference type="RefSeq" id="WP_047003951.1">
    <property type="nucleotide sequence ID" value="NZ_LBHB01000002.1"/>
</dbReference>
<gene>
    <name evidence="2" type="ORF">AAW00_08625</name>
</gene>
<accession>A0A0G9MU97</accession>
<dbReference type="AlphaFoldDB" id="A0A0G9MU97"/>
<name>A0A0G9MU97_9SPHN</name>
<dbReference type="OrthoDB" id="7391761at2"/>
<dbReference type="Proteomes" id="UP000053464">
    <property type="component" value="Unassembled WGS sequence"/>
</dbReference>
<keyword evidence="1" id="KW-1133">Transmembrane helix</keyword>
<dbReference type="PATRIC" id="fig|1581420.6.peg.1773"/>
<evidence type="ECO:0000313" key="3">
    <source>
        <dbReference type="Proteomes" id="UP000053464"/>
    </source>
</evidence>
<organism evidence="2 3">
    <name type="scientific">Aurantiacibacter luteus</name>
    <dbReference type="NCBI Taxonomy" id="1581420"/>
    <lineage>
        <taxon>Bacteria</taxon>
        <taxon>Pseudomonadati</taxon>
        <taxon>Pseudomonadota</taxon>
        <taxon>Alphaproteobacteria</taxon>
        <taxon>Sphingomonadales</taxon>
        <taxon>Erythrobacteraceae</taxon>
        <taxon>Aurantiacibacter</taxon>
    </lineage>
</organism>
<dbReference type="STRING" id="1581420.AAW00_08625"/>
<feature type="transmembrane region" description="Helical" evidence="1">
    <location>
        <begin position="38"/>
        <end position="58"/>
    </location>
</feature>
<dbReference type="EMBL" id="LBHB01000002">
    <property type="protein sequence ID" value="KLE34302.1"/>
    <property type="molecule type" value="Genomic_DNA"/>
</dbReference>
<keyword evidence="3" id="KW-1185">Reference proteome</keyword>
<evidence type="ECO:0000256" key="1">
    <source>
        <dbReference type="SAM" id="Phobius"/>
    </source>
</evidence>
<proteinExistence type="predicted"/>
<evidence type="ECO:0000313" key="2">
    <source>
        <dbReference type="EMBL" id="KLE34302.1"/>
    </source>
</evidence>
<protein>
    <submittedName>
        <fullName evidence="2">Uncharacterized protein</fullName>
    </submittedName>
</protein>